<reference evidence="2 3" key="1">
    <citation type="submission" date="2021-02" db="EMBL/GenBank/DDBJ databases">
        <title>Niveibacterium changnyeongensis HC41.</title>
        <authorList>
            <person name="Kang M."/>
        </authorList>
    </citation>
    <scope>NUCLEOTIDE SEQUENCE [LARGE SCALE GENOMIC DNA]</scope>
    <source>
        <strain evidence="2 3">HC41</strain>
    </source>
</reference>
<dbReference type="SUPFAM" id="SSF48452">
    <property type="entry name" value="TPR-like"/>
    <property type="match status" value="1"/>
</dbReference>
<keyword evidence="3" id="KW-1185">Reference proteome</keyword>
<name>A0ABX7MCI6_9RHOO</name>
<sequence>MIKGYLAAAMLVGLVGAAMPTVSMAEEGAKATAVRSEVGKPIQAALDLIKAKKTKEALAKVRDAEAVKDRTPYEIYLTERVKAQAYASAGDAMAAARAFESAAALPGAPAAERTTLLSAAAGQYYSGRDYAKAAAISGRYLKDGGTDATMRTIYVQSLYLSGDFAGTAKALSAELQGQKKPSEEQLQMLAQAYLKLNDQTSYSKTVERLLSNYPKKEYWQSVIYAVKQQPGMSDRLALDLSRLLRATGTLRTSAEYEDAVALALQQGYPIEAKKAYDEGMAAKIMGQGSDADRHRRLGDMTNKQLAEDKQALGTQDAQAVAAKDGNAQVNLGYNYVLHGQADKGLEMMEAGIKKGGLKRPEDAKLRLGYAYYVAGKRAKAIQVMKTVTGTDGAATLAGLWSIYLSQSN</sequence>
<dbReference type="InterPro" id="IPR011990">
    <property type="entry name" value="TPR-like_helical_dom_sf"/>
</dbReference>
<evidence type="ECO:0008006" key="4">
    <source>
        <dbReference type="Google" id="ProtNLM"/>
    </source>
</evidence>
<accession>A0ABX7MCI6</accession>
<dbReference type="Proteomes" id="UP000663570">
    <property type="component" value="Chromosome"/>
</dbReference>
<feature type="chain" id="PRO_5045383847" description="Tetratricopeptide repeat protein" evidence="1">
    <location>
        <begin position="26"/>
        <end position="408"/>
    </location>
</feature>
<dbReference type="EMBL" id="CP071060">
    <property type="protein sequence ID" value="QSI78235.1"/>
    <property type="molecule type" value="Genomic_DNA"/>
</dbReference>
<organism evidence="2 3">
    <name type="scientific">Niveibacterium microcysteis</name>
    <dbReference type="NCBI Taxonomy" id="2811415"/>
    <lineage>
        <taxon>Bacteria</taxon>
        <taxon>Pseudomonadati</taxon>
        <taxon>Pseudomonadota</taxon>
        <taxon>Betaproteobacteria</taxon>
        <taxon>Rhodocyclales</taxon>
        <taxon>Rhodocyclaceae</taxon>
        <taxon>Niveibacterium</taxon>
    </lineage>
</organism>
<evidence type="ECO:0000313" key="3">
    <source>
        <dbReference type="Proteomes" id="UP000663570"/>
    </source>
</evidence>
<evidence type="ECO:0000313" key="2">
    <source>
        <dbReference type="EMBL" id="QSI78235.1"/>
    </source>
</evidence>
<dbReference type="RefSeq" id="WP_206255558.1">
    <property type="nucleotide sequence ID" value="NZ_CP071060.1"/>
</dbReference>
<gene>
    <name evidence="2" type="ORF">JY500_06270</name>
</gene>
<protein>
    <recommendedName>
        <fullName evidence="4">Tetratricopeptide repeat protein</fullName>
    </recommendedName>
</protein>
<proteinExistence type="predicted"/>
<keyword evidence="1" id="KW-0732">Signal</keyword>
<evidence type="ECO:0000256" key="1">
    <source>
        <dbReference type="SAM" id="SignalP"/>
    </source>
</evidence>
<feature type="signal peptide" evidence="1">
    <location>
        <begin position="1"/>
        <end position="25"/>
    </location>
</feature>